<evidence type="ECO:0000313" key="4">
    <source>
        <dbReference type="Proteomes" id="UP000636800"/>
    </source>
</evidence>
<dbReference type="InterPro" id="IPR035925">
    <property type="entry name" value="BSD_dom_sf"/>
</dbReference>
<dbReference type="Pfam" id="PF03909">
    <property type="entry name" value="BSD"/>
    <property type="match status" value="1"/>
</dbReference>
<dbReference type="SUPFAM" id="SSF140383">
    <property type="entry name" value="BSD domain-like"/>
    <property type="match status" value="1"/>
</dbReference>
<evidence type="ECO:0000256" key="1">
    <source>
        <dbReference type="SAM" id="MobiDB-lite"/>
    </source>
</evidence>
<protein>
    <recommendedName>
        <fullName evidence="2">BSD domain-containing protein</fullName>
    </recommendedName>
</protein>
<dbReference type="OrthoDB" id="8062037at2759"/>
<dbReference type="PANTHER" id="PTHR31923">
    <property type="entry name" value="BSD DOMAIN-CONTAINING PROTEIN"/>
    <property type="match status" value="1"/>
</dbReference>
<feature type="domain" description="BSD" evidence="2">
    <location>
        <begin position="227"/>
        <end position="269"/>
    </location>
</feature>
<sequence>MSWLSSLGISLKPNSFGLGDVDEVNGVSSETGASAKHGVSKVNEPIKLGSPSREDLSEFTEPLSNKFLAVASLGPHPTSLTPSSSRSVDFSSYCSLSVRQERKDPTVSDDSDLGLPRQLPRATGMLSDFAEISDAFKFGISRLSNKVNVNEISKIASSFLPLGQVDTNEYLEEEYEDDLLISDVFGVTDEVLAFATNIACHPETWLDCPLLSEDESCDDFDMSGAWRDHALAIESLTPRLAALRIELCPTHMGLGSFWKIYFVLLHPRLNKHDAELLSTPQVVEARAMLLHGLQVQAKQEPGGGFRRASSFKDDASSSSEQLSTPRMPTSPTKAWLPLENVALQQNKYFDMEKHSILTSEVEFVDKHVVKEGPTILQTKVKDKAHNEALDVEDDDEWPEDETLDMNVDGVAGMQFCNEEDISFSDLEDDAYPIKSSKLATHSEVEQ</sequence>
<feature type="region of interest" description="Disordered" evidence="1">
    <location>
        <begin position="20"/>
        <end position="55"/>
    </location>
</feature>
<dbReference type="Gene3D" id="1.10.3970.10">
    <property type="entry name" value="BSD domain"/>
    <property type="match status" value="1"/>
</dbReference>
<comment type="caution">
    <text evidence="3">The sequence shown here is derived from an EMBL/GenBank/DDBJ whole genome shotgun (WGS) entry which is preliminary data.</text>
</comment>
<gene>
    <name evidence="3" type="ORF">HPP92_008254</name>
</gene>
<evidence type="ECO:0000259" key="2">
    <source>
        <dbReference type="PROSITE" id="PS50858"/>
    </source>
</evidence>
<evidence type="ECO:0000313" key="3">
    <source>
        <dbReference type="EMBL" id="KAG0484175.1"/>
    </source>
</evidence>
<organism evidence="3 4">
    <name type="scientific">Vanilla planifolia</name>
    <name type="common">Vanilla</name>
    <dbReference type="NCBI Taxonomy" id="51239"/>
    <lineage>
        <taxon>Eukaryota</taxon>
        <taxon>Viridiplantae</taxon>
        <taxon>Streptophyta</taxon>
        <taxon>Embryophyta</taxon>
        <taxon>Tracheophyta</taxon>
        <taxon>Spermatophyta</taxon>
        <taxon>Magnoliopsida</taxon>
        <taxon>Liliopsida</taxon>
        <taxon>Asparagales</taxon>
        <taxon>Orchidaceae</taxon>
        <taxon>Vanilloideae</taxon>
        <taxon>Vanilleae</taxon>
        <taxon>Vanilla</taxon>
    </lineage>
</organism>
<dbReference type="PROSITE" id="PS50858">
    <property type="entry name" value="BSD"/>
    <property type="match status" value="1"/>
</dbReference>
<dbReference type="Proteomes" id="UP000636800">
    <property type="component" value="Unassembled WGS sequence"/>
</dbReference>
<dbReference type="EMBL" id="JADCNL010000004">
    <property type="protein sequence ID" value="KAG0484175.1"/>
    <property type="molecule type" value="Genomic_DNA"/>
</dbReference>
<feature type="compositionally biased region" description="Polar residues" evidence="1">
    <location>
        <begin position="320"/>
        <end position="331"/>
    </location>
</feature>
<keyword evidence="4" id="KW-1185">Reference proteome</keyword>
<name>A0A835R2C4_VANPL</name>
<accession>A0A835R2C4</accession>
<dbReference type="AlphaFoldDB" id="A0A835R2C4"/>
<feature type="region of interest" description="Disordered" evidence="1">
    <location>
        <begin position="299"/>
        <end position="331"/>
    </location>
</feature>
<dbReference type="PANTHER" id="PTHR31923:SF4">
    <property type="entry name" value="BSD DOMAIN-CONTAINING PROTEIN"/>
    <property type="match status" value="1"/>
</dbReference>
<dbReference type="SMART" id="SM00751">
    <property type="entry name" value="BSD"/>
    <property type="match status" value="1"/>
</dbReference>
<proteinExistence type="predicted"/>
<reference evidence="3 4" key="1">
    <citation type="journal article" date="2020" name="Nat. Food">
        <title>A phased Vanilla planifolia genome enables genetic improvement of flavour and production.</title>
        <authorList>
            <person name="Hasing T."/>
            <person name="Tang H."/>
            <person name="Brym M."/>
            <person name="Khazi F."/>
            <person name="Huang T."/>
            <person name="Chambers A.H."/>
        </authorList>
    </citation>
    <scope>NUCLEOTIDE SEQUENCE [LARGE SCALE GENOMIC DNA]</scope>
    <source>
        <tissue evidence="3">Leaf</tissue>
    </source>
</reference>
<dbReference type="InterPro" id="IPR005607">
    <property type="entry name" value="BSD_dom"/>
</dbReference>